<organism evidence="5 6">
    <name type="scientific">Vagococcus acidifermentans</name>
    <dbReference type="NCBI Taxonomy" id="564710"/>
    <lineage>
        <taxon>Bacteria</taxon>
        <taxon>Bacillati</taxon>
        <taxon>Bacillota</taxon>
        <taxon>Bacilli</taxon>
        <taxon>Lactobacillales</taxon>
        <taxon>Enterococcaceae</taxon>
        <taxon>Vagococcus</taxon>
    </lineage>
</organism>
<evidence type="ECO:0000313" key="5">
    <source>
        <dbReference type="EMBL" id="RSU09908.1"/>
    </source>
</evidence>
<name>A0A430AP37_9ENTE</name>
<reference evidence="5 6" key="1">
    <citation type="submission" date="2017-05" db="EMBL/GenBank/DDBJ databases">
        <title>Vagococcus spp. assemblies.</title>
        <authorList>
            <person name="Gulvik C.A."/>
        </authorList>
    </citation>
    <scope>NUCLEOTIDE SEQUENCE [LARGE SCALE GENOMIC DNA]</scope>
    <source>
        <strain evidence="5 6">LMG 24798</strain>
    </source>
</reference>
<comment type="caution">
    <text evidence="5">The sequence shown here is derived from an EMBL/GenBank/DDBJ whole genome shotgun (WGS) entry which is preliminary data.</text>
</comment>
<proteinExistence type="inferred from homology"/>
<feature type="region of interest" description="Disordered" evidence="2">
    <location>
        <begin position="404"/>
        <end position="467"/>
    </location>
</feature>
<gene>
    <name evidence="5" type="ORF">CBF27_11450</name>
</gene>
<feature type="domain" description="DnaB/C C-terminal" evidence="3">
    <location>
        <begin position="328"/>
        <end position="401"/>
    </location>
</feature>
<protein>
    <submittedName>
        <fullName evidence="5">Uncharacterized protein</fullName>
    </submittedName>
</protein>
<evidence type="ECO:0000313" key="6">
    <source>
        <dbReference type="Proteomes" id="UP000286773"/>
    </source>
</evidence>
<dbReference type="InterPro" id="IPR058660">
    <property type="entry name" value="WHD_DnaB"/>
</dbReference>
<keyword evidence="6" id="KW-1185">Reference proteome</keyword>
<evidence type="ECO:0000259" key="3">
    <source>
        <dbReference type="Pfam" id="PF07261"/>
    </source>
</evidence>
<sequence length="467" mass="53677">MVNPWEQLQPKDSYSVQAAGSLSNLDIQVLTFLYQPIIGIEAYSLMMTLLAEHELSEADSDHAALHSELLNQVNLGLPDFFNARVRLEGIGLIRTFVKEIFDRRHMLYVIQRPLSASDFFKDDILSLFLLDCVGEKKFKKLAETFRTTLVMDDSYTETTKKFVDAYRLSDRLLAGGRELANQVKEKFADDKPFDRDIDTGTFDWQFFTSMLDGLYIDKKQLDELREVILTFHSLYGVDEIQMQQYVMRSVDYVTNRVQINQLKHLIYTAYHGKTVQHTRQADKTEQALTSPEEKKTYRYNSLKLDGFTEGEINVILSSEGSPPMLYLKAIKKQKKGFVTDNERWTVENIRKQSALPDAVINVMIHYILVVQNNASLNQKLANAIANDWAQDGIRAPEDAIRKVQKMAEDKRKKNAAPKRQYKSSGRKETLPEWAKQAPKKETPVSSEEQKALNEKLERLGLSREDGD</sequence>
<dbReference type="EMBL" id="NGKC01000015">
    <property type="protein sequence ID" value="RSU09908.1"/>
    <property type="molecule type" value="Genomic_DNA"/>
</dbReference>
<evidence type="ECO:0000256" key="1">
    <source>
        <dbReference type="ARBA" id="ARBA00093462"/>
    </source>
</evidence>
<dbReference type="Pfam" id="PF07261">
    <property type="entry name" value="DnaB_2"/>
    <property type="match status" value="1"/>
</dbReference>
<evidence type="ECO:0000259" key="4">
    <source>
        <dbReference type="Pfam" id="PF25888"/>
    </source>
</evidence>
<dbReference type="Proteomes" id="UP000286773">
    <property type="component" value="Unassembled WGS sequence"/>
</dbReference>
<dbReference type="Pfam" id="PF25888">
    <property type="entry name" value="WHD_DnaB"/>
    <property type="match status" value="1"/>
</dbReference>
<feature type="compositionally biased region" description="Basic residues" evidence="2">
    <location>
        <begin position="412"/>
        <end position="421"/>
    </location>
</feature>
<dbReference type="RefSeq" id="WP_126814450.1">
    <property type="nucleotide sequence ID" value="NZ_NGKC01000015.1"/>
</dbReference>
<dbReference type="AlphaFoldDB" id="A0A430AP37"/>
<feature type="domain" description="Replicative helicase loading/DNA remodeling protein DnaB N-terminal winged helix" evidence="4">
    <location>
        <begin position="9"/>
        <end position="263"/>
    </location>
</feature>
<accession>A0A430AP37</accession>
<dbReference type="InterPro" id="IPR006343">
    <property type="entry name" value="DnaB/C_C"/>
</dbReference>
<feature type="compositionally biased region" description="Basic and acidic residues" evidence="2">
    <location>
        <begin position="438"/>
        <end position="467"/>
    </location>
</feature>
<dbReference type="OrthoDB" id="2082007at2"/>
<evidence type="ECO:0000256" key="2">
    <source>
        <dbReference type="SAM" id="MobiDB-lite"/>
    </source>
</evidence>
<comment type="similarity">
    <text evidence="1">Belongs to the DnaB/DnaD family.</text>
</comment>